<feature type="domain" description="ApeA N-terminal" evidence="2">
    <location>
        <begin position="11"/>
        <end position="264"/>
    </location>
</feature>
<evidence type="ECO:0000313" key="4">
    <source>
        <dbReference type="Proteomes" id="UP000597761"/>
    </source>
</evidence>
<evidence type="ECO:0008006" key="5">
    <source>
        <dbReference type="Google" id="ProtNLM"/>
    </source>
</evidence>
<evidence type="ECO:0000313" key="3">
    <source>
        <dbReference type="EMBL" id="GGD00527.1"/>
    </source>
</evidence>
<comment type="caution">
    <text evidence="3">The sequence shown here is derived from an EMBL/GenBank/DDBJ whole genome shotgun (WGS) entry which is preliminary data.</text>
</comment>
<organism evidence="3 4">
    <name type="scientific">Tersicoccus solisilvae</name>
    <dbReference type="NCBI Taxonomy" id="1882339"/>
    <lineage>
        <taxon>Bacteria</taxon>
        <taxon>Bacillati</taxon>
        <taxon>Actinomycetota</taxon>
        <taxon>Actinomycetes</taxon>
        <taxon>Micrococcales</taxon>
        <taxon>Micrococcaceae</taxon>
        <taxon>Tersicoccus</taxon>
    </lineage>
</organism>
<evidence type="ECO:0000259" key="2">
    <source>
        <dbReference type="Pfam" id="PF18862"/>
    </source>
</evidence>
<dbReference type="Pfam" id="PF18862">
    <property type="entry name" value="ApeA_NTD1"/>
    <property type="match status" value="1"/>
</dbReference>
<dbReference type="Pfam" id="PF18739">
    <property type="entry name" value="HEPN_Apea"/>
    <property type="match status" value="1"/>
</dbReference>
<evidence type="ECO:0000259" key="1">
    <source>
        <dbReference type="Pfam" id="PF18739"/>
    </source>
</evidence>
<feature type="domain" description="Apea-like HEPN" evidence="1">
    <location>
        <begin position="346"/>
        <end position="473"/>
    </location>
</feature>
<proteinExistence type="predicted"/>
<dbReference type="EMBL" id="BMJI01000031">
    <property type="protein sequence ID" value="GGD00527.1"/>
    <property type="molecule type" value="Genomic_DNA"/>
</dbReference>
<keyword evidence="4" id="KW-1185">Reference proteome</keyword>
<dbReference type="InterPro" id="IPR041223">
    <property type="entry name" value="ApeA_NTD"/>
</dbReference>
<dbReference type="Proteomes" id="UP000597761">
    <property type="component" value="Unassembled WGS sequence"/>
</dbReference>
<dbReference type="RefSeq" id="WP_188669173.1">
    <property type="nucleotide sequence ID" value="NZ_BMJI01000031.1"/>
</dbReference>
<reference evidence="4" key="1">
    <citation type="journal article" date="2019" name="Int. J. Syst. Evol. Microbiol.">
        <title>The Global Catalogue of Microorganisms (GCM) 10K type strain sequencing project: providing services to taxonomists for standard genome sequencing and annotation.</title>
        <authorList>
            <consortium name="The Broad Institute Genomics Platform"/>
            <consortium name="The Broad Institute Genome Sequencing Center for Infectious Disease"/>
            <person name="Wu L."/>
            <person name="Ma J."/>
        </authorList>
    </citation>
    <scope>NUCLEOTIDE SEQUENCE [LARGE SCALE GENOMIC DNA]</scope>
    <source>
        <strain evidence="4">CGMCC 1.15480</strain>
    </source>
</reference>
<sequence>MPKYTLHESHEWTGTWWIPGESDAHDANKTAGILKYSPAVGLTLELIGGWPYEESELGADGSIIRRGETKTWPVVHGIADGQPISLLGVWVTGARTHGMLNMFEGMPDHLELGAQTALVGCLIDDPAEEAFVGGCASIEKLTAWSGFVGIGGRRRYLSDGDSFQDRGGSIDFELPEPLVTRVADGLEWTLYQVSNRSMPSPTRGGRSASVREWTEIEFSSEDARKLEHIIDRLDAIADLISLSSLSACGIIGMSAFLPPTPELYPEDHPLRNQRHEVSILHQRITVPTPEKKVGFGGEMVITPADLDFGQLLPAWFRIHERFSAARSMVLGLRYVSSGYLEPRVVTAVAAAESFHRALDVLPPIPDEEFDVLRKLLLAAAPKERRGWVSDRLTRNDPTLKQRLVDLVERLGAAGERLVPNPASWARHAGNARNLLAHEGTSQDHDFEELYGVLEVTAAVVVMNFMKELGMDERQLIEAIDKHPVLSRAANEAREKFH</sequence>
<protein>
    <recommendedName>
        <fullName evidence="5">ApeA N-terminal domain-containing protein</fullName>
    </recommendedName>
</protein>
<accession>A0ABQ1PPZ0</accession>
<name>A0ABQ1PPZ0_9MICC</name>
<gene>
    <name evidence="3" type="ORF">GCM10011512_29250</name>
</gene>
<dbReference type="InterPro" id="IPR041229">
    <property type="entry name" value="HEPN_Apea"/>
</dbReference>